<dbReference type="SMART" id="SM00892">
    <property type="entry name" value="Endonuclease_NS"/>
    <property type="match status" value="1"/>
</dbReference>
<sequence length="208" mass="24449">DGNSLKRIPRKDKWFIDPRIENRVQIGNMLYFDNALDRGHITRRLDVVWGSSAKKANDDTFHYTNCVPQHEGFNRRSWRRIEDWILDNADIHDLKIIVFTGPVFNIYDPYYRGIQIPKEFWKIIAWKSDKGKSATAYLLSQSNLVADLSETFSYGKYKTYQTPISKIIDKTGIDFNKLDEFDPMKSASVDELLRGYARPIERYEDIKL</sequence>
<evidence type="ECO:0000259" key="1">
    <source>
        <dbReference type="SMART" id="SM00477"/>
    </source>
</evidence>
<evidence type="ECO:0000313" key="3">
    <source>
        <dbReference type="EMBL" id="GAG61244.1"/>
    </source>
</evidence>
<dbReference type="Pfam" id="PF01223">
    <property type="entry name" value="Endonuclease_NS"/>
    <property type="match status" value="1"/>
</dbReference>
<dbReference type="InterPro" id="IPR044929">
    <property type="entry name" value="DNA/RNA_non-sp_Endonuclease_sf"/>
</dbReference>
<dbReference type="InterPro" id="IPR044925">
    <property type="entry name" value="His-Me_finger_sf"/>
</dbReference>
<protein>
    <recommendedName>
        <fullName evidence="4">DNA/RNA non-specific endonuclease domain-containing protein</fullName>
    </recommendedName>
</protein>
<gene>
    <name evidence="3" type="ORF">S01H4_17390</name>
</gene>
<dbReference type="SMART" id="SM00477">
    <property type="entry name" value="NUC"/>
    <property type="match status" value="1"/>
</dbReference>
<dbReference type="InterPro" id="IPR001604">
    <property type="entry name" value="Endo_G_ENPP1-like_dom"/>
</dbReference>
<reference evidence="3" key="1">
    <citation type="journal article" date="2014" name="Front. Microbiol.">
        <title>High frequency of phylogenetically diverse reductive dehalogenase-homologous genes in deep subseafloor sedimentary metagenomes.</title>
        <authorList>
            <person name="Kawai M."/>
            <person name="Futagami T."/>
            <person name="Toyoda A."/>
            <person name="Takaki Y."/>
            <person name="Nishi S."/>
            <person name="Hori S."/>
            <person name="Arai W."/>
            <person name="Tsubouchi T."/>
            <person name="Morono Y."/>
            <person name="Uchiyama I."/>
            <person name="Ito T."/>
            <person name="Fujiyama A."/>
            <person name="Inagaki F."/>
            <person name="Takami H."/>
        </authorList>
    </citation>
    <scope>NUCLEOTIDE SEQUENCE</scope>
    <source>
        <strain evidence="3">Expedition CK06-06</strain>
    </source>
</reference>
<dbReference type="GO" id="GO:0004519">
    <property type="term" value="F:endonuclease activity"/>
    <property type="evidence" value="ECO:0007669"/>
    <property type="project" value="TreeGrafter"/>
</dbReference>
<dbReference type="InterPro" id="IPR020821">
    <property type="entry name" value="ENPP1-3/EXOG-like_nuc-like"/>
</dbReference>
<dbReference type="PANTHER" id="PTHR13966">
    <property type="entry name" value="ENDONUCLEASE RELATED"/>
    <property type="match status" value="1"/>
</dbReference>
<name>X0YWJ5_9ZZZZ</name>
<dbReference type="GO" id="GO:0003676">
    <property type="term" value="F:nucleic acid binding"/>
    <property type="evidence" value="ECO:0007669"/>
    <property type="project" value="InterPro"/>
</dbReference>
<organism evidence="3">
    <name type="scientific">marine sediment metagenome</name>
    <dbReference type="NCBI Taxonomy" id="412755"/>
    <lineage>
        <taxon>unclassified sequences</taxon>
        <taxon>metagenomes</taxon>
        <taxon>ecological metagenomes</taxon>
    </lineage>
</organism>
<dbReference type="PANTHER" id="PTHR13966:SF5">
    <property type="entry name" value="ENDONUCLEASE G, MITOCHONDRIAL"/>
    <property type="match status" value="1"/>
</dbReference>
<dbReference type="GO" id="GO:0046872">
    <property type="term" value="F:metal ion binding"/>
    <property type="evidence" value="ECO:0007669"/>
    <property type="project" value="InterPro"/>
</dbReference>
<dbReference type="CDD" id="cd00091">
    <property type="entry name" value="NUC"/>
    <property type="match status" value="1"/>
</dbReference>
<dbReference type="InterPro" id="IPR040255">
    <property type="entry name" value="Non-specific_endonuclease"/>
</dbReference>
<dbReference type="GO" id="GO:0016787">
    <property type="term" value="F:hydrolase activity"/>
    <property type="evidence" value="ECO:0007669"/>
    <property type="project" value="InterPro"/>
</dbReference>
<feature type="domain" description="ENPP1-3/EXOG-like endonuclease/phosphodiesterase" evidence="1">
    <location>
        <begin position="2"/>
        <end position="184"/>
    </location>
</feature>
<proteinExistence type="predicted"/>
<dbReference type="EMBL" id="BART01007656">
    <property type="protein sequence ID" value="GAG61244.1"/>
    <property type="molecule type" value="Genomic_DNA"/>
</dbReference>
<accession>X0YWJ5</accession>
<dbReference type="Gene3D" id="3.40.570.10">
    <property type="entry name" value="Extracellular Endonuclease, subunit A"/>
    <property type="match status" value="1"/>
</dbReference>
<evidence type="ECO:0000259" key="2">
    <source>
        <dbReference type="SMART" id="SM00892"/>
    </source>
</evidence>
<dbReference type="AlphaFoldDB" id="X0YWJ5"/>
<evidence type="ECO:0008006" key="4">
    <source>
        <dbReference type="Google" id="ProtNLM"/>
    </source>
</evidence>
<dbReference type="SUPFAM" id="SSF54060">
    <property type="entry name" value="His-Me finger endonucleases"/>
    <property type="match status" value="1"/>
</dbReference>
<feature type="domain" description="DNA/RNA non-specific endonuclease/pyrophosphatase/phosphodiesterase" evidence="2">
    <location>
        <begin position="3"/>
        <end position="181"/>
    </location>
</feature>
<comment type="caution">
    <text evidence="3">The sequence shown here is derived from an EMBL/GenBank/DDBJ whole genome shotgun (WGS) entry which is preliminary data.</text>
</comment>
<feature type="non-terminal residue" evidence="3">
    <location>
        <position position="1"/>
    </location>
</feature>